<sequence>MRCRHLLCAGLAVLLLWGGGGAWATGSAWAQGTDRAAGTVLAQFEEARALAVDPRERLYVADAGRSVVGIFEADGTRRAVLGGAGTRPGTFDTPSAIDPTNGQVLLVADTYNGRVQRLSTEGQYLESLPVGQTGRRAAGEWTFQDGGGGASVQGDGRPIGVAQDDEGAVFVLDSRNRQVWKWSDVGQAQAVVSGRGGRLQDPVALALGPDHRLYVADAGREAVLIYDAVGTFRRRVPGLSPAAVQALAVHRGRLWVVCPRRVLVWDRAVGVVAEHTVDLGEPLVDVAVYQDRAYLLTETRLLRRPAW</sequence>
<protein>
    <submittedName>
        <fullName evidence="2">Sugar lactone lactonase YvrE</fullName>
    </submittedName>
</protein>
<dbReference type="CDD" id="cd05819">
    <property type="entry name" value="NHL"/>
    <property type="match status" value="1"/>
</dbReference>
<reference evidence="2" key="1">
    <citation type="submission" date="2022-08" db="EMBL/GenBank/DDBJ databases">
        <title>Genomic Encyclopedia of Type Strains, Phase V (KMG-V): Genome sequencing to study the core and pangenomes of soil and plant-associated prokaryotes.</title>
        <authorList>
            <person name="Whitman W."/>
        </authorList>
    </citation>
    <scope>NUCLEOTIDE SEQUENCE</scope>
    <source>
        <strain evidence="2">SP3049</strain>
    </source>
</reference>
<feature type="chain" id="PRO_5040824969" evidence="1">
    <location>
        <begin position="25"/>
        <end position="307"/>
    </location>
</feature>
<gene>
    <name evidence="2" type="ORF">GGP61_002635</name>
</gene>
<dbReference type="Proteomes" id="UP001155057">
    <property type="component" value="Unassembled WGS sequence"/>
</dbReference>
<evidence type="ECO:0000256" key="1">
    <source>
        <dbReference type="SAM" id="SignalP"/>
    </source>
</evidence>
<dbReference type="PANTHER" id="PTHR24104">
    <property type="entry name" value="E3 UBIQUITIN-PROTEIN LIGASE NHLRC1-RELATED"/>
    <property type="match status" value="1"/>
</dbReference>
<dbReference type="GO" id="GO:0008270">
    <property type="term" value="F:zinc ion binding"/>
    <property type="evidence" value="ECO:0007669"/>
    <property type="project" value="UniProtKB-KW"/>
</dbReference>
<evidence type="ECO:0000313" key="3">
    <source>
        <dbReference type="Proteomes" id="UP001155057"/>
    </source>
</evidence>
<dbReference type="AlphaFoldDB" id="A0A9X2Q6D5"/>
<dbReference type="RefSeq" id="WP_259060598.1">
    <property type="nucleotide sequence ID" value="NZ_JANTZG010000002.1"/>
</dbReference>
<dbReference type="SUPFAM" id="SSF101898">
    <property type="entry name" value="NHL repeat"/>
    <property type="match status" value="1"/>
</dbReference>
<dbReference type="EMBL" id="JANUAE010000010">
    <property type="protein sequence ID" value="MCS3711009.1"/>
    <property type="molecule type" value="Genomic_DNA"/>
</dbReference>
<name>A0A9X2Q6D5_9BACT</name>
<organism evidence="2 3">
    <name type="scientific">Salinibacter ruber</name>
    <dbReference type="NCBI Taxonomy" id="146919"/>
    <lineage>
        <taxon>Bacteria</taxon>
        <taxon>Pseudomonadati</taxon>
        <taxon>Rhodothermota</taxon>
        <taxon>Rhodothermia</taxon>
        <taxon>Rhodothermales</taxon>
        <taxon>Salinibacteraceae</taxon>
        <taxon>Salinibacter</taxon>
    </lineage>
</organism>
<dbReference type="InterPro" id="IPR050952">
    <property type="entry name" value="TRIM-NHL_E3_ligases"/>
</dbReference>
<evidence type="ECO:0000313" key="2">
    <source>
        <dbReference type="EMBL" id="MCS3711009.1"/>
    </source>
</evidence>
<dbReference type="Gene3D" id="2.120.10.30">
    <property type="entry name" value="TolB, C-terminal domain"/>
    <property type="match status" value="2"/>
</dbReference>
<dbReference type="InterPro" id="IPR011042">
    <property type="entry name" value="6-blade_b-propeller_TolB-like"/>
</dbReference>
<keyword evidence="1" id="KW-0732">Signal</keyword>
<accession>A0A9X2Q6D5</accession>
<comment type="caution">
    <text evidence="2">The sequence shown here is derived from an EMBL/GenBank/DDBJ whole genome shotgun (WGS) entry which is preliminary data.</text>
</comment>
<dbReference type="PANTHER" id="PTHR24104:SF25">
    <property type="entry name" value="PROTEIN LIN-41"/>
    <property type="match status" value="1"/>
</dbReference>
<proteinExistence type="predicted"/>
<feature type="signal peptide" evidence="1">
    <location>
        <begin position="1"/>
        <end position="24"/>
    </location>
</feature>